<dbReference type="AlphaFoldDB" id="A0A0R3PVJ1"/>
<evidence type="ECO:0000256" key="1">
    <source>
        <dbReference type="SAM" id="Phobius"/>
    </source>
</evidence>
<sequence length="77" mass="8917">MPVQDFHDFHYLYTPASKPFFKKMKARQSGLMYTRDAAVSLLIAWMQSIVLNAFETVLAHMALLDPVFFHSSLRPLE</sequence>
<evidence type="ECO:0000313" key="2">
    <source>
        <dbReference type="EMBL" id="VDM61639.1"/>
    </source>
</evidence>
<accession>A0A0R3PVJ1</accession>
<feature type="transmembrane region" description="Helical" evidence="1">
    <location>
        <begin position="32"/>
        <end position="54"/>
    </location>
</feature>
<evidence type="ECO:0000313" key="3">
    <source>
        <dbReference type="Proteomes" id="UP000267027"/>
    </source>
</evidence>
<reference evidence="2 3" key="2">
    <citation type="submission" date="2018-11" db="EMBL/GenBank/DDBJ databases">
        <authorList>
            <consortium name="Pathogen Informatics"/>
        </authorList>
    </citation>
    <scope>NUCLEOTIDE SEQUENCE [LARGE SCALE GENOMIC DNA]</scope>
    <source>
        <strain evidence="2 3">Costa Rica</strain>
    </source>
</reference>
<name>A0A0R3PVJ1_ANGCS</name>
<keyword evidence="1" id="KW-0812">Transmembrane</keyword>
<dbReference type="WBParaSite" id="ACOC_0001005301-mRNA-1">
    <property type="protein sequence ID" value="ACOC_0001005301-mRNA-1"/>
    <property type="gene ID" value="ACOC_0001005301"/>
</dbReference>
<gene>
    <name evidence="2" type="ORF">ACOC_LOCUS10054</name>
</gene>
<reference evidence="4" key="1">
    <citation type="submission" date="2017-02" db="UniProtKB">
        <authorList>
            <consortium name="WormBaseParasite"/>
        </authorList>
    </citation>
    <scope>IDENTIFICATION</scope>
</reference>
<keyword evidence="1" id="KW-0472">Membrane</keyword>
<organism evidence="4">
    <name type="scientific">Angiostrongylus costaricensis</name>
    <name type="common">Nematode worm</name>
    <dbReference type="NCBI Taxonomy" id="334426"/>
    <lineage>
        <taxon>Eukaryota</taxon>
        <taxon>Metazoa</taxon>
        <taxon>Ecdysozoa</taxon>
        <taxon>Nematoda</taxon>
        <taxon>Chromadorea</taxon>
        <taxon>Rhabditida</taxon>
        <taxon>Rhabditina</taxon>
        <taxon>Rhabditomorpha</taxon>
        <taxon>Strongyloidea</taxon>
        <taxon>Metastrongylidae</taxon>
        <taxon>Angiostrongylus</taxon>
    </lineage>
</organism>
<keyword evidence="3" id="KW-1185">Reference proteome</keyword>
<dbReference type="EMBL" id="UYYA01004401">
    <property type="protein sequence ID" value="VDM61639.1"/>
    <property type="molecule type" value="Genomic_DNA"/>
</dbReference>
<proteinExistence type="predicted"/>
<keyword evidence="1" id="KW-1133">Transmembrane helix</keyword>
<dbReference type="Proteomes" id="UP000267027">
    <property type="component" value="Unassembled WGS sequence"/>
</dbReference>
<protein>
    <submittedName>
        <fullName evidence="2 4">Uncharacterized protein</fullName>
    </submittedName>
</protein>
<evidence type="ECO:0000313" key="4">
    <source>
        <dbReference type="WBParaSite" id="ACOC_0001005301-mRNA-1"/>
    </source>
</evidence>